<dbReference type="GO" id="GO:0005634">
    <property type="term" value="C:nucleus"/>
    <property type="evidence" value="ECO:0007669"/>
    <property type="project" value="TreeGrafter"/>
</dbReference>
<dbReference type="AlphaFoldDB" id="A0A5K3EHY3"/>
<proteinExistence type="inferred from homology"/>
<dbReference type="GO" id="GO:0030983">
    <property type="term" value="F:mismatched DNA binding"/>
    <property type="evidence" value="ECO:0007669"/>
    <property type="project" value="InterPro"/>
</dbReference>
<dbReference type="PANTHER" id="PTHR11361:SF20">
    <property type="entry name" value="MUTS PROTEIN HOMOLOG 5"/>
    <property type="match status" value="1"/>
</dbReference>
<dbReference type="GO" id="GO:0051026">
    <property type="term" value="P:chiasma assembly"/>
    <property type="evidence" value="ECO:0007669"/>
    <property type="project" value="TreeGrafter"/>
</dbReference>
<keyword evidence="3" id="KW-0067">ATP-binding</keyword>
<dbReference type="SMART" id="SM00533">
    <property type="entry name" value="MUTSd"/>
    <property type="match status" value="1"/>
</dbReference>
<dbReference type="PANTHER" id="PTHR11361">
    <property type="entry name" value="DNA MISMATCH REPAIR PROTEIN MUTS FAMILY MEMBER"/>
    <property type="match status" value="1"/>
</dbReference>
<protein>
    <submittedName>
        <fullName evidence="7">MUTSd domain-containing protein</fullName>
    </submittedName>
</protein>
<evidence type="ECO:0000256" key="4">
    <source>
        <dbReference type="ARBA" id="ARBA00023125"/>
    </source>
</evidence>
<feature type="domain" description="DNA mismatch repair proteins mutS family" evidence="6">
    <location>
        <begin position="556"/>
        <end position="743"/>
    </location>
</feature>
<dbReference type="Pfam" id="PF00488">
    <property type="entry name" value="MutS_V"/>
    <property type="match status" value="1"/>
</dbReference>
<dbReference type="InterPro" id="IPR007696">
    <property type="entry name" value="DNA_mismatch_repair_MutS_core"/>
</dbReference>
<dbReference type="InterPro" id="IPR036187">
    <property type="entry name" value="DNA_mismatch_repair_MutS_sf"/>
</dbReference>
<dbReference type="Gene3D" id="3.40.50.300">
    <property type="entry name" value="P-loop containing nucleotide triphosphate hydrolases"/>
    <property type="match status" value="1"/>
</dbReference>
<feature type="domain" description="DNA mismatch repair protein MutS core" evidence="5">
    <location>
        <begin position="222"/>
        <end position="540"/>
    </location>
</feature>
<dbReference type="InterPro" id="IPR000432">
    <property type="entry name" value="DNA_mismatch_repair_MutS_C"/>
</dbReference>
<evidence type="ECO:0000256" key="1">
    <source>
        <dbReference type="ARBA" id="ARBA00006271"/>
    </source>
</evidence>
<accession>A0A5K3EHY3</accession>
<evidence type="ECO:0000259" key="5">
    <source>
        <dbReference type="SMART" id="SM00533"/>
    </source>
</evidence>
<dbReference type="GO" id="GO:0006298">
    <property type="term" value="P:mismatch repair"/>
    <property type="evidence" value="ECO:0007669"/>
    <property type="project" value="InterPro"/>
</dbReference>
<evidence type="ECO:0000256" key="2">
    <source>
        <dbReference type="ARBA" id="ARBA00022741"/>
    </source>
</evidence>
<dbReference type="GO" id="GO:0140664">
    <property type="term" value="F:ATP-dependent DNA damage sensor activity"/>
    <property type="evidence" value="ECO:0007669"/>
    <property type="project" value="InterPro"/>
</dbReference>
<dbReference type="InterPro" id="IPR045076">
    <property type="entry name" value="MutS"/>
</dbReference>
<dbReference type="SUPFAM" id="SSF48334">
    <property type="entry name" value="DNA repair protein MutS, domain III"/>
    <property type="match status" value="1"/>
</dbReference>
<dbReference type="Pfam" id="PF05192">
    <property type="entry name" value="MutS_III"/>
    <property type="match status" value="1"/>
</dbReference>
<evidence type="ECO:0000313" key="7">
    <source>
        <dbReference type="WBParaSite" id="MCU_000321-RB"/>
    </source>
</evidence>
<dbReference type="WBParaSite" id="MCU_000321-RB">
    <property type="protein sequence ID" value="MCU_000321-RB"/>
    <property type="gene ID" value="MCU_000321"/>
</dbReference>
<dbReference type="SUPFAM" id="SSF52540">
    <property type="entry name" value="P-loop containing nucleoside triphosphate hydrolases"/>
    <property type="match status" value="1"/>
</dbReference>
<reference evidence="7" key="1">
    <citation type="submission" date="2019-11" db="UniProtKB">
        <authorList>
            <consortium name="WormBaseParasite"/>
        </authorList>
    </citation>
    <scope>IDENTIFICATION</scope>
</reference>
<dbReference type="Gene3D" id="1.10.1420.10">
    <property type="match status" value="2"/>
</dbReference>
<comment type="similarity">
    <text evidence="1">Belongs to the DNA mismatch repair MutS family.</text>
</comment>
<dbReference type="InterPro" id="IPR027417">
    <property type="entry name" value="P-loop_NTPase"/>
</dbReference>
<sequence>MSGLDAQSGVRCSYLPDELSEYETEREEIFMTICIQGDVCGIAFSSFNGVLKYVPDFQTTQSTKEISSVILDVNPSLIIATETVLAKLEEVISNHNSKTFVIPNSSTNLDACLQRVGLIKLPYAPAFVDEGENATFIMSLLPNDVPLTIRAIGALLDYLAKQLSPVENFPNRHCVNILDIQLHMRKSYTYIDSATLVRLQIFDSSIQDPVSNGGNAKAAQCTSDVTLFGYLNSCSSSLGSRRLAKWLRLPLRDHEELQRRLQAVEFLSTSANRSLHGSLVRSIKRVSNIQRVLSKMHTSGASPNEWKMLLQTMHSVNEIVDACRPHPELNASFGSMEGVDSPRQVLVTLLEKIVDTIDISSTSSHKRFIVKQGYQSWLDEWKQIYRCLPDILSRLAEHELNRLRGYVDACGLIYFPLVGYLLQIPSSQASEELHQLGLQYIFTNGDLTYYRTETTQELDRRYGDVMYAILDAETSIMHELQEEILKSAKPLLQLLDYVTELDCLCALATAASKMNGVRPRIVPGNSIRIKRGRHILYEALHPNYRTNSFASPGENGSVTLITGPNASGKTMYIKQIGLIVFLAHIGSFVPAHSASISQLDTILALIPADLGRNELEPLSDASWLAMALRHTTPKSLLLLDEFPYFADKTARKSLFLGLLDYMSRKESPHIVMTGLNMDWARTLLEPMTSRINLKKLRVSSDSKGPIFLHEVVPGVTGTNYALDVARSAGVPKAVIATASAIGCGNVSAHTNGTKENNRRQGLLRKLAGMDLNKFTDKTRAFFKEALGI</sequence>
<keyword evidence="2" id="KW-0547">Nucleotide-binding</keyword>
<dbReference type="PIRSF" id="PIRSF037677">
    <property type="entry name" value="DNA_mis_repair_Msh6"/>
    <property type="match status" value="1"/>
</dbReference>
<dbReference type="GO" id="GO:0005524">
    <property type="term" value="F:ATP binding"/>
    <property type="evidence" value="ECO:0007669"/>
    <property type="project" value="UniProtKB-KW"/>
</dbReference>
<evidence type="ECO:0000256" key="3">
    <source>
        <dbReference type="ARBA" id="ARBA00022840"/>
    </source>
</evidence>
<organism evidence="7">
    <name type="scientific">Mesocestoides corti</name>
    <name type="common">Flatworm</name>
    <dbReference type="NCBI Taxonomy" id="53468"/>
    <lineage>
        <taxon>Eukaryota</taxon>
        <taxon>Metazoa</taxon>
        <taxon>Spiralia</taxon>
        <taxon>Lophotrochozoa</taxon>
        <taxon>Platyhelminthes</taxon>
        <taxon>Cestoda</taxon>
        <taxon>Eucestoda</taxon>
        <taxon>Cyclophyllidea</taxon>
        <taxon>Mesocestoididae</taxon>
        <taxon>Mesocestoides</taxon>
    </lineage>
</organism>
<name>A0A5K3EHY3_MESCO</name>
<evidence type="ECO:0000259" key="6">
    <source>
        <dbReference type="SMART" id="SM00534"/>
    </source>
</evidence>
<dbReference type="InterPro" id="IPR017261">
    <property type="entry name" value="DNA_mismatch_repair_MutS/MSH"/>
</dbReference>
<keyword evidence="4" id="KW-0238">DNA-binding</keyword>
<dbReference type="SMART" id="SM00534">
    <property type="entry name" value="MUTSac"/>
    <property type="match status" value="1"/>
</dbReference>